<dbReference type="EMBL" id="JARIHO010000003">
    <property type="protein sequence ID" value="KAJ7364683.1"/>
    <property type="molecule type" value="Genomic_DNA"/>
</dbReference>
<reference evidence="2" key="1">
    <citation type="submission" date="2023-03" db="EMBL/GenBank/DDBJ databases">
        <title>Massive genome expansion in bonnet fungi (Mycena s.s.) driven by repeated elements and novel gene families across ecological guilds.</title>
        <authorList>
            <consortium name="Lawrence Berkeley National Laboratory"/>
            <person name="Harder C.B."/>
            <person name="Miyauchi S."/>
            <person name="Viragh M."/>
            <person name="Kuo A."/>
            <person name="Thoen E."/>
            <person name="Andreopoulos B."/>
            <person name="Lu D."/>
            <person name="Skrede I."/>
            <person name="Drula E."/>
            <person name="Henrissat B."/>
            <person name="Morin E."/>
            <person name="Kohler A."/>
            <person name="Barry K."/>
            <person name="LaButti K."/>
            <person name="Morin E."/>
            <person name="Salamov A."/>
            <person name="Lipzen A."/>
            <person name="Mereny Z."/>
            <person name="Hegedus B."/>
            <person name="Baldrian P."/>
            <person name="Stursova M."/>
            <person name="Weitz H."/>
            <person name="Taylor A."/>
            <person name="Grigoriev I.V."/>
            <person name="Nagy L.G."/>
            <person name="Martin F."/>
            <person name="Kauserud H."/>
        </authorList>
    </citation>
    <scope>NUCLEOTIDE SEQUENCE</scope>
    <source>
        <strain evidence="2">CBHHK002</strain>
    </source>
</reference>
<evidence type="ECO:0000256" key="1">
    <source>
        <dbReference type="SAM" id="MobiDB-lite"/>
    </source>
</evidence>
<feature type="region of interest" description="Disordered" evidence="1">
    <location>
        <begin position="182"/>
        <end position="232"/>
    </location>
</feature>
<accession>A0AAD7AQ64</accession>
<evidence type="ECO:0000313" key="2">
    <source>
        <dbReference type="EMBL" id="KAJ7364683.1"/>
    </source>
</evidence>
<keyword evidence="3" id="KW-1185">Reference proteome</keyword>
<dbReference type="AlphaFoldDB" id="A0AAD7AQ64"/>
<proteinExistence type="predicted"/>
<evidence type="ECO:0000313" key="3">
    <source>
        <dbReference type="Proteomes" id="UP001218218"/>
    </source>
</evidence>
<sequence length="356" mass="38344">MSLLLSLSSAAGPSSTTLQALSEYCASADSPSDPLFSDSESSYSFISEFTPAPPPNAIPQLVKIIAQSPRFQSASVQNKMLTALRGSTRSGFTRPAPSRSSRRNRAVSTQAIYEGLPQSPSDHFFNDASLLETSTPLHIGLGLLVPSSSTSSDMRLLSPLASRSLSPTRGGGDALVDRLPSRLLLSSPNQKSRTPHATPSHRTPPPPPSNDRLPTSRYTDLGLGLPSNMKDDTAANNRLQTGFTISSISRVWSMIPSGSYTRELFNGLPELTRCSRFEPAVTPEPKIGPLARLREGATSFVRERLRRVSVSAVHVTRTGGPLFRAEFVARAIRGAQDEGSMVKRTLGSVARFLARR</sequence>
<gene>
    <name evidence="2" type="ORF">DFH08DRAFT_1073294</name>
</gene>
<comment type="caution">
    <text evidence="2">The sequence shown here is derived from an EMBL/GenBank/DDBJ whole genome shotgun (WGS) entry which is preliminary data.</text>
</comment>
<protein>
    <submittedName>
        <fullName evidence="2">Uncharacterized protein</fullName>
    </submittedName>
</protein>
<name>A0AAD7AQ64_9AGAR</name>
<organism evidence="2 3">
    <name type="scientific">Mycena albidolilacea</name>
    <dbReference type="NCBI Taxonomy" id="1033008"/>
    <lineage>
        <taxon>Eukaryota</taxon>
        <taxon>Fungi</taxon>
        <taxon>Dikarya</taxon>
        <taxon>Basidiomycota</taxon>
        <taxon>Agaricomycotina</taxon>
        <taxon>Agaricomycetes</taxon>
        <taxon>Agaricomycetidae</taxon>
        <taxon>Agaricales</taxon>
        <taxon>Marasmiineae</taxon>
        <taxon>Mycenaceae</taxon>
        <taxon>Mycena</taxon>
    </lineage>
</organism>
<dbReference type="Proteomes" id="UP001218218">
    <property type="component" value="Unassembled WGS sequence"/>
</dbReference>